<dbReference type="SUPFAM" id="SSF46934">
    <property type="entry name" value="UBA-like"/>
    <property type="match status" value="1"/>
</dbReference>
<feature type="compositionally biased region" description="Low complexity" evidence="1">
    <location>
        <begin position="96"/>
        <end position="121"/>
    </location>
</feature>
<dbReference type="InterPro" id="IPR052772">
    <property type="entry name" value="Endo/PolyKinase_Domain-Protein"/>
</dbReference>
<dbReference type="SUPFAM" id="SSF160443">
    <property type="entry name" value="SMR domain-like"/>
    <property type="match status" value="1"/>
</dbReference>
<feature type="domain" description="Smr" evidence="2">
    <location>
        <begin position="451"/>
        <end position="537"/>
    </location>
</feature>
<name>A0A1Y1Y6D8_9PLEO</name>
<protein>
    <recommendedName>
        <fullName evidence="6">Smr domain-containing protein</fullName>
    </recommendedName>
</protein>
<keyword evidence="5" id="KW-1185">Reference proteome</keyword>
<evidence type="ECO:0000313" key="5">
    <source>
        <dbReference type="Proteomes" id="UP000193144"/>
    </source>
</evidence>
<feature type="compositionally biased region" description="Basic residues" evidence="1">
    <location>
        <begin position="200"/>
        <end position="214"/>
    </location>
</feature>
<dbReference type="PANTHER" id="PTHR46535">
    <property type="entry name" value="NEDD4-BINDING PROTEIN 2"/>
    <property type="match status" value="1"/>
</dbReference>
<dbReference type="GO" id="GO:0043130">
    <property type="term" value="F:ubiquitin binding"/>
    <property type="evidence" value="ECO:0007669"/>
    <property type="project" value="InterPro"/>
</dbReference>
<dbReference type="GO" id="GO:0004519">
    <property type="term" value="F:endonuclease activity"/>
    <property type="evidence" value="ECO:0007669"/>
    <property type="project" value="TreeGrafter"/>
</dbReference>
<reference evidence="4 5" key="1">
    <citation type="submission" date="2016-07" db="EMBL/GenBank/DDBJ databases">
        <title>Pervasive Adenine N6-methylation of Active Genes in Fungi.</title>
        <authorList>
            <consortium name="DOE Joint Genome Institute"/>
            <person name="Mondo S.J."/>
            <person name="Dannebaum R.O."/>
            <person name="Kuo R.C."/>
            <person name="Labutti K."/>
            <person name="Haridas S."/>
            <person name="Kuo A."/>
            <person name="Salamov A."/>
            <person name="Ahrendt S.R."/>
            <person name="Lipzen A."/>
            <person name="Sullivan W."/>
            <person name="Andreopoulos W.B."/>
            <person name="Clum A."/>
            <person name="Lindquist E."/>
            <person name="Daum C."/>
            <person name="Ramamoorthy G.K."/>
            <person name="Gryganskyi A."/>
            <person name="Culley D."/>
            <person name="Magnuson J.K."/>
            <person name="James T.Y."/>
            <person name="O'Malley M.A."/>
            <person name="Stajich J.E."/>
            <person name="Spatafora J.W."/>
            <person name="Visel A."/>
            <person name="Grigoriev I.V."/>
        </authorList>
    </citation>
    <scope>NUCLEOTIDE SEQUENCE [LARGE SCALE GENOMIC DNA]</scope>
    <source>
        <strain evidence="4 5">CBS 115471</strain>
    </source>
</reference>
<dbReference type="GO" id="GO:0005634">
    <property type="term" value="C:nucleus"/>
    <property type="evidence" value="ECO:0007669"/>
    <property type="project" value="TreeGrafter"/>
</dbReference>
<dbReference type="CDD" id="cd14279">
    <property type="entry name" value="CUE"/>
    <property type="match status" value="1"/>
</dbReference>
<feature type="domain" description="CUE" evidence="3">
    <location>
        <begin position="130"/>
        <end position="173"/>
    </location>
</feature>
<feature type="region of interest" description="Disordered" evidence="1">
    <location>
        <begin position="197"/>
        <end position="244"/>
    </location>
</feature>
<dbReference type="AlphaFoldDB" id="A0A1Y1Y6D8"/>
<evidence type="ECO:0000256" key="1">
    <source>
        <dbReference type="SAM" id="MobiDB-lite"/>
    </source>
</evidence>
<feature type="compositionally biased region" description="Polar residues" evidence="1">
    <location>
        <begin position="228"/>
        <end position="241"/>
    </location>
</feature>
<dbReference type="PROSITE" id="PS50828">
    <property type="entry name" value="SMR"/>
    <property type="match status" value="1"/>
</dbReference>
<dbReference type="PROSITE" id="PS51140">
    <property type="entry name" value="CUE"/>
    <property type="match status" value="1"/>
</dbReference>
<gene>
    <name evidence="4" type="ORF">BCR34DRAFT_594642</name>
</gene>
<dbReference type="STRING" id="1231657.A0A1Y1Y6D8"/>
<accession>A0A1Y1Y6D8</accession>
<proteinExistence type="predicted"/>
<dbReference type="InterPro" id="IPR013899">
    <property type="entry name" value="DUF1771"/>
</dbReference>
<dbReference type="OrthoDB" id="443981at2759"/>
<feature type="region of interest" description="Disordered" evidence="1">
    <location>
        <begin position="55"/>
        <end position="128"/>
    </location>
</feature>
<dbReference type="InterPro" id="IPR036063">
    <property type="entry name" value="Smr_dom_sf"/>
</dbReference>
<sequence length="540" mass="57702">MDEDIQTLETEYCPPIDPALIPPIYSDYAGSPDQMQLARQLLDLLKAAALAEQTTEFDPSGSSGEAYRACNKQGSSEVDSNAESSVAQSTVTDATTLSNGLRTLSLGGRSGSSSEESVSGGYFEDGEEYDTPTKELKLAEMFPTLRFDFVVYTLKKCDNNYGRAIDGLLNEVYFEGSRASPREEVVIAKGIDAFAEEHHLPKRGRKGKGKKKNKTPPFSESSSASASQLDVSQAPPSNRWTDGSRDVDFIAMRTHTSRKTIASVYHSKGASLPATLKALIEKDIEAHRNEQEPDPAVLRGALDLNSDFPTMHLSDAIALIRLSSPSSASAHELAKALVSVPGASAGLRGGIEVIPKYAPISIPENASDAPIELPILAPSAVPQTSASLLAARSAAFEQASVAYRKGKSTPLMRSAAGYYSQVGRDINANLKAMTEMDADALVASQSSSTHLDLHGVSVNSATRIARERVQKWWDGLGEARIPGGGRRGVGDGYRIITGLGRHSEGGKGKIGPAVVRILAREGWKVEVFGGEIVVLGRVRK</sequence>
<organism evidence="4 5">
    <name type="scientific">Clohesyomyces aquaticus</name>
    <dbReference type="NCBI Taxonomy" id="1231657"/>
    <lineage>
        <taxon>Eukaryota</taxon>
        <taxon>Fungi</taxon>
        <taxon>Dikarya</taxon>
        <taxon>Ascomycota</taxon>
        <taxon>Pezizomycotina</taxon>
        <taxon>Dothideomycetes</taxon>
        <taxon>Pleosporomycetidae</taxon>
        <taxon>Pleosporales</taxon>
        <taxon>Lindgomycetaceae</taxon>
        <taxon>Clohesyomyces</taxon>
    </lineage>
</organism>
<dbReference type="PANTHER" id="PTHR46535:SF1">
    <property type="entry name" value="NEDD4-BINDING PROTEIN 2"/>
    <property type="match status" value="1"/>
</dbReference>
<dbReference type="InterPro" id="IPR003892">
    <property type="entry name" value="CUE"/>
</dbReference>
<comment type="caution">
    <text evidence="4">The sequence shown here is derived from an EMBL/GenBank/DDBJ whole genome shotgun (WGS) entry which is preliminary data.</text>
</comment>
<evidence type="ECO:0000259" key="2">
    <source>
        <dbReference type="PROSITE" id="PS50828"/>
    </source>
</evidence>
<dbReference type="EMBL" id="MCFA01000335">
    <property type="protein sequence ID" value="ORX93577.1"/>
    <property type="molecule type" value="Genomic_DNA"/>
</dbReference>
<dbReference type="InterPro" id="IPR058864">
    <property type="entry name" value="UBA_10"/>
</dbReference>
<dbReference type="Gene3D" id="3.30.1370.110">
    <property type="match status" value="1"/>
</dbReference>
<dbReference type="InterPro" id="IPR002625">
    <property type="entry name" value="Smr_dom"/>
</dbReference>
<evidence type="ECO:0000259" key="3">
    <source>
        <dbReference type="PROSITE" id="PS51140"/>
    </source>
</evidence>
<dbReference type="Proteomes" id="UP000193144">
    <property type="component" value="Unassembled WGS sequence"/>
</dbReference>
<dbReference type="InterPro" id="IPR009060">
    <property type="entry name" value="UBA-like_sf"/>
</dbReference>
<feature type="compositionally biased region" description="Polar residues" evidence="1">
    <location>
        <begin position="72"/>
        <end position="95"/>
    </location>
</feature>
<evidence type="ECO:0000313" key="4">
    <source>
        <dbReference type="EMBL" id="ORX93577.1"/>
    </source>
</evidence>
<dbReference type="Pfam" id="PF26286">
    <property type="entry name" value="UBA_10"/>
    <property type="match status" value="1"/>
</dbReference>
<evidence type="ECO:0008006" key="6">
    <source>
        <dbReference type="Google" id="ProtNLM"/>
    </source>
</evidence>
<dbReference type="SMART" id="SM01162">
    <property type="entry name" value="DUF1771"/>
    <property type="match status" value="1"/>
</dbReference>